<organism evidence="5 6">
    <name type="scientific">Agrococcus terreus</name>
    <dbReference type="NCBI Taxonomy" id="574649"/>
    <lineage>
        <taxon>Bacteria</taxon>
        <taxon>Bacillati</taxon>
        <taxon>Actinomycetota</taxon>
        <taxon>Actinomycetes</taxon>
        <taxon>Micrococcales</taxon>
        <taxon>Microbacteriaceae</taxon>
        <taxon>Agrococcus</taxon>
    </lineage>
</organism>
<dbReference type="Pfam" id="PF06441">
    <property type="entry name" value="EHN"/>
    <property type="match status" value="1"/>
</dbReference>
<dbReference type="InterPro" id="IPR029058">
    <property type="entry name" value="AB_hydrolase_fold"/>
</dbReference>
<comment type="caution">
    <text evidence="5">The sequence shown here is derived from an EMBL/GenBank/DDBJ whole genome shotgun (WGS) entry which is preliminary data.</text>
</comment>
<name>A0ABQ2KP36_9MICO</name>
<evidence type="ECO:0000313" key="6">
    <source>
        <dbReference type="Proteomes" id="UP000626982"/>
    </source>
</evidence>
<accession>A0ABQ2KP36</accession>
<dbReference type="InterPro" id="IPR016292">
    <property type="entry name" value="Epoxide_hydrolase"/>
</dbReference>
<evidence type="ECO:0000313" key="5">
    <source>
        <dbReference type="EMBL" id="GGN88733.1"/>
    </source>
</evidence>
<dbReference type="EMBL" id="BMLM01000002">
    <property type="protein sequence ID" value="GGN88733.1"/>
    <property type="molecule type" value="Genomic_DNA"/>
</dbReference>
<keyword evidence="2" id="KW-0058">Aromatic hydrocarbons catabolism</keyword>
<dbReference type="Gene3D" id="3.40.50.1820">
    <property type="entry name" value="alpha/beta hydrolase"/>
    <property type="match status" value="1"/>
</dbReference>
<comment type="similarity">
    <text evidence="1">Belongs to the peptidase S33 family.</text>
</comment>
<reference evidence="6" key="1">
    <citation type="journal article" date="2019" name="Int. J. Syst. Evol. Microbiol.">
        <title>The Global Catalogue of Microorganisms (GCM) 10K type strain sequencing project: providing services to taxonomists for standard genome sequencing and annotation.</title>
        <authorList>
            <consortium name="The Broad Institute Genomics Platform"/>
            <consortium name="The Broad Institute Genome Sequencing Center for Infectious Disease"/>
            <person name="Wu L."/>
            <person name="Ma J."/>
        </authorList>
    </citation>
    <scope>NUCLEOTIDE SEQUENCE [LARGE SCALE GENOMIC DNA]</scope>
    <source>
        <strain evidence="6">CGMCC 1.6960</strain>
    </source>
</reference>
<sequence length="371" mass="40379">MRSEPVRIDLSAADLDRLHRRLDETVLPEPTPGAHGIPMPTLRRLLDRWRSGEPWRALVERHAALDHRLVEVEGTRIHCVVLPGPDEGRLPVVLTHGWPYTVNEMLPLAELLAERTDVVVPSLPGTLLSQPLPEPFTSAGVARRWRGLMRALGHERFLTYGEDVGSSVSDWLAGAHPDAAVGIVATHASFGVRDRGEAMDDAERAFFARFDAEGPLAGGYAHQQGSRPDTTAAALLDSPAGLAAWVGEKMLEWAGDEGLDDDAVLAPVMLLHATRSIGTSFRPYADSGERPHPIVEVPAAVRVQRREVDYPRSLAERSYRDLRSFSVLERGGHFPGLEAPDEVAEAILQLDAAVRRGSRDAGGCAVRSSTG</sequence>
<dbReference type="SUPFAM" id="SSF53474">
    <property type="entry name" value="alpha/beta-Hydrolases"/>
    <property type="match status" value="1"/>
</dbReference>
<dbReference type="PANTHER" id="PTHR21661">
    <property type="entry name" value="EPOXIDE HYDROLASE 1-RELATED"/>
    <property type="match status" value="1"/>
</dbReference>
<evidence type="ECO:0000259" key="4">
    <source>
        <dbReference type="Pfam" id="PF06441"/>
    </source>
</evidence>
<dbReference type="PIRSF" id="PIRSF001112">
    <property type="entry name" value="Epoxide_hydrolase"/>
    <property type="match status" value="1"/>
</dbReference>
<dbReference type="RefSeq" id="WP_188718596.1">
    <property type="nucleotide sequence ID" value="NZ_BAABBD010000003.1"/>
</dbReference>
<keyword evidence="3" id="KW-0378">Hydrolase</keyword>
<dbReference type="InterPro" id="IPR010497">
    <property type="entry name" value="Epoxide_hydro_N"/>
</dbReference>
<dbReference type="Proteomes" id="UP000626982">
    <property type="component" value="Unassembled WGS sequence"/>
</dbReference>
<dbReference type="PANTHER" id="PTHR21661:SF35">
    <property type="entry name" value="EPOXIDE HYDROLASE"/>
    <property type="match status" value="1"/>
</dbReference>
<keyword evidence="6" id="KW-1185">Reference proteome</keyword>
<evidence type="ECO:0000256" key="2">
    <source>
        <dbReference type="ARBA" id="ARBA00022797"/>
    </source>
</evidence>
<evidence type="ECO:0000256" key="3">
    <source>
        <dbReference type="ARBA" id="ARBA00022801"/>
    </source>
</evidence>
<proteinExistence type="inferred from homology"/>
<gene>
    <name evidence="5" type="ORF">GCM10010968_24620</name>
</gene>
<evidence type="ECO:0000256" key="1">
    <source>
        <dbReference type="ARBA" id="ARBA00010088"/>
    </source>
</evidence>
<protein>
    <submittedName>
        <fullName evidence="5">Multidrug MFS transporter</fullName>
    </submittedName>
</protein>
<feature type="domain" description="Epoxide hydrolase N-terminal" evidence="4">
    <location>
        <begin position="4"/>
        <end position="104"/>
    </location>
</feature>